<evidence type="ECO:0000256" key="2">
    <source>
        <dbReference type="ARBA" id="ARBA00005887"/>
    </source>
</evidence>
<dbReference type="InterPro" id="IPR001905">
    <property type="entry name" value="Ammonium_transpt"/>
</dbReference>
<keyword evidence="7 10" id="KW-0472">Membrane</keyword>
<dbReference type="GO" id="GO:0005886">
    <property type="term" value="C:plasma membrane"/>
    <property type="evidence" value="ECO:0007669"/>
    <property type="project" value="UniProtKB-SubCell"/>
</dbReference>
<evidence type="ECO:0000256" key="1">
    <source>
        <dbReference type="ARBA" id="ARBA00004651"/>
    </source>
</evidence>
<dbReference type="AlphaFoldDB" id="A0A6V8N3E0"/>
<dbReference type="NCBIfam" id="TIGR00836">
    <property type="entry name" value="amt"/>
    <property type="match status" value="1"/>
</dbReference>
<keyword evidence="3 10" id="KW-0813">Transport</keyword>
<feature type="transmembrane region" description="Helical" evidence="10">
    <location>
        <begin position="147"/>
        <end position="168"/>
    </location>
</feature>
<feature type="transmembrane region" description="Helical" evidence="10">
    <location>
        <begin position="245"/>
        <end position="266"/>
    </location>
</feature>
<keyword evidence="11" id="KW-0732">Signal</keyword>
<dbReference type="InterPro" id="IPR029020">
    <property type="entry name" value="Ammonium/urea_transptr"/>
</dbReference>
<comment type="caution">
    <text evidence="13">The sequence shown here is derived from an EMBL/GenBank/DDBJ whole genome shotgun (WGS) entry which is preliminary data.</text>
</comment>
<keyword evidence="6 10" id="KW-1133">Transmembrane helix</keyword>
<dbReference type="InterPro" id="IPR018047">
    <property type="entry name" value="Ammonium_transpt_CS"/>
</dbReference>
<comment type="subcellular location">
    <subcellularLocation>
        <location evidence="1 10">Cell membrane</location>
        <topology evidence="1 10">Multi-pass membrane protein</topology>
    </subcellularLocation>
</comment>
<evidence type="ECO:0000256" key="10">
    <source>
        <dbReference type="RuleBase" id="RU362002"/>
    </source>
</evidence>
<dbReference type="InterPro" id="IPR024041">
    <property type="entry name" value="NH4_transpt_AmtB-like_dom"/>
</dbReference>
<dbReference type="EMBL" id="BLXZ01000001">
    <property type="protein sequence ID" value="GFO66880.1"/>
    <property type="molecule type" value="Genomic_DNA"/>
</dbReference>
<reference evidence="14" key="1">
    <citation type="submission" date="2020-06" db="EMBL/GenBank/DDBJ databases">
        <title>Draft genomic sequecing of Geomonas sp. Red745.</title>
        <authorList>
            <person name="Itoh H."/>
            <person name="Xu Z.X."/>
            <person name="Ushijima N."/>
            <person name="Masuda Y."/>
            <person name="Shiratori Y."/>
            <person name="Senoo K."/>
        </authorList>
    </citation>
    <scope>NUCLEOTIDE SEQUENCE [LARGE SCALE GENOMIC DNA]</scope>
    <source>
        <strain evidence="14">Red745</strain>
    </source>
</reference>
<accession>A0A6V8N3E0</accession>
<organism evidence="13 14">
    <name type="scientific">Geomonas limicola</name>
    <dbReference type="NCBI Taxonomy" id="2740186"/>
    <lineage>
        <taxon>Bacteria</taxon>
        <taxon>Pseudomonadati</taxon>
        <taxon>Thermodesulfobacteriota</taxon>
        <taxon>Desulfuromonadia</taxon>
        <taxon>Geobacterales</taxon>
        <taxon>Geobacteraceae</taxon>
        <taxon>Geomonas</taxon>
    </lineage>
</organism>
<feature type="signal peptide" evidence="11">
    <location>
        <begin position="1"/>
        <end position="46"/>
    </location>
</feature>
<dbReference type="PROSITE" id="PS01219">
    <property type="entry name" value="AMMONIUM_TRANSP"/>
    <property type="match status" value="1"/>
</dbReference>
<feature type="transmembrane region" description="Helical" evidence="10">
    <location>
        <begin position="352"/>
        <end position="372"/>
    </location>
</feature>
<dbReference type="GO" id="GO:0008519">
    <property type="term" value="F:ammonium channel activity"/>
    <property type="evidence" value="ECO:0007669"/>
    <property type="project" value="InterPro"/>
</dbReference>
<feature type="transmembrane region" description="Helical" evidence="10">
    <location>
        <begin position="278"/>
        <end position="301"/>
    </location>
</feature>
<keyword evidence="8 10" id="KW-0924">Ammonia transport</keyword>
<feature type="transmembrane region" description="Helical" evidence="10">
    <location>
        <begin position="384"/>
        <end position="403"/>
    </location>
</feature>
<feature type="transmembrane region" description="Helical" evidence="10">
    <location>
        <begin position="439"/>
        <end position="461"/>
    </location>
</feature>
<proteinExistence type="inferred from homology"/>
<evidence type="ECO:0000256" key="6">
    <source>
        <dbReference type="ARBA" id="ARBA00022989"/>
    </source>
</evidence>
<feature type="transmembrane region" description="Helical" evidence="10">
    <location>
        <begin position="313"/>
        <end position="332"/>
    </location>
</feature>
<dbReference type="Proteomes" id="UP000587586">
    <property type="component" value="Unassembled WGS sequence"/>
</dbReference>
<evidence type="ECO:0000256" key="3">
    <source>
        <dbReference type="ARBA" id="ARBA00022448"/>
    </source>
</evidence>
<dbReference type="FunFam" id="1.10.3430.10:FF:000007">
    <property type="entry name" value="Ammonium transporter"/>
    <property type="match status" value="1"/>
</dbReference>
<keyword evidence="4" id="KW-1003">Cell membrane</keyword>
<dbReference type="RefSeq" id="WP_371873153.1">
    <property type="nucleotide sequence ID" value="NZ_BLXZ01000001.1"/>
</dbReference>
<evidence type="ECO:0000256" key="9">
    <source>
        <dbReference type="ARBA" id="ARBA00050025"/>
    </source>
</evidence>
<feature type="transmembrane region" description="Helical" evidence="10">
    <location>
        <begin position="473"/>
        <end position="498"/>
    </location>
</feature>
<evidence type="ECO:0000256" key="8">
    <source>
        <dbReference type="ARBA" id="ARBA00023177"/>
    </source>
</evidence>
<evidence type="ECO:0000313" key="14">
    <source>
        <dbReference type="Proteomes" id="UP000587586"/>
    </source>
</evidence>
<dbReference type="PANTHER" id="PTHR43029">
    <property type="entry name" value="AMMONIUM TRANSPORTER MEP2"/>
    <property type="match status" value="1"/>
</dbReference>
<dbReference type="SUPFAM" id="SSF111352">
    <property type="entry name" value="Ammonium transporter"/>
    <property type="match status" value="1"/>
</dbReference>
<protein>
    <recommendedName>
        <fullName evidence="9 10">Ammonium transporter</fullName>
    </recommendedName>
</protein>
<evidence type="ECO:0000256" key="7">
    <source>
        <dbReference type="ARBA" id="ARBA00023136"/>
    </source>
</evidence>
<evidence type="ECO:0000313" key="13">
    <source>
        <dbReference type="EMBL" id="GFO66880.1"/>
    </source>
</evidence>
<sequence>MIRRGIRNVAARVAGDTASASGKMVLSLSKYALLACLMAAPLLAQAEEKAAPAAAAPVAAAAPAAAPAAPAAAPAASAPAAAPAAAAAAPAPGAPAAAPAPKNVDPVLNTGDTAWMLVSAALVLFMTPGLALFYGGMVRSKNVLSTMMHSMVAMGIVGVQWVIIGYSLSFGPDLGHGLLGNFSKAMLNGLITFKDGNPVYALFQNVPTEPGSIPEFVFSMYQCMFAMITVALVSGALAERIKFSAYCVFVLLWTTLVYDPIAHWVWMSDGWLFKLGALDFAGGTVVHLSSGISALVILYFLGKRHGFPQERMAPHSLPLTLIGVGILWFGWFGFNAGSAIVGPNCSDAAGGLAGLAFTTTMVAPAVAGLTWMIAEWIHAGKPSALGFGSGVVAGLVVITPAAGFVQPGAAILMGIAGGLVCYLGVLVKAKLKYDDSLDAFGVHGIGGTTGAILTGVFATVGATGLTSGNGKQFVTQLIAVGAAAAYAVVVTFIIGFAIKMTIGFRVEKEDEIMGLDQTQHSETAYN</sequence>
<name>A0A6V8N3E0_9BACT</name>
<dbReference type="Gene3D" id="1.10.3430.10">
    <property type="entry name" value="Ammonium transporter AmtB like domains"/>
    <property type="match status" value="1"/>
</dbReference>
<evidence type="ECO:0000256" key="5">
    <source>
        <dbReference type="ARBA" id="ARBA00022692"/>
    </source>
</evidence>
<keyword evidence="5 10" id="KW-0812">Transmembrane</keyword>
<feature type="transmembrane region" description="Helical" evidence="10">
    <location>
        <begin position="409"/>
        <end position="427"/>
    </location>
</feature>
<feature type="domain" description="Ammonium transporter AmtB-like" evidence="12">
    <location>
        <begin position="114"/>
        <end position="525"/>
    </location>
</feature>
<evidence type="ECO:0000256" key="11">
    <source>
        <dbReference type="SAM" id="SignalP"/>
    </source>
</evidence>
<feature type="transmembrane region" description="Helical" evidence="10">
    <location>
        <begin position="114"/>
        <end position="135"/>
    </location>
</feature>
<evidence type="ECO:0000256" key="4">
    <source>
        <dbReference type="ARBA" id="ARBA00022475"/>
    </source>
</evidence>
<comment type="similarity">
    <text evidence="2 10">Belongs to the ammonia transporter channel (TC 1.A.11.2) family.</text>
</comment>
<feature type="chain" id="PRO_5027593682" description="Ammonium transporter" evidence="11">
    <location>
        <begin position="47"/>
        <end position="526"/>
    </location>
</feature>
<dbReference type="Pfam" id="PF00909">
    <property type="entry name" value="Ammonium_transp"/>
    <property type="match status" value="1"/>
</dbReference>
<feature type="transmembrane region" description="Helical" evidence="10">
    <location>
        <begin position="216"/>
        <end position="238"/>
    </location>
</feature>
<keyword evidence="14" id="KW-1185">Reference proteome</keyword>
<dbReference type="PANTHER" id="PTHR43029:SF10">
    <property type="entry name" value="AMMONIUM TRANSPORTER MEP2"/>
    <property type="match status" value="1"/>
</dbReference>
<gene>
    <name evidence="13" type="primary">amtB</name>
    <name evidence="13" type="ORF">GMLC_04590</name>
</gene>
<evidence type="ECO:0000259" key="12">
    <source>
        <dbReference type="Pfam" id="PF00909"/>
    </source>
</evidence>